<dbReference type="InterPro" id="IPR013785">
    <property type="entry name" value="Aldolase_TIM"/>
</dbReference>
<dbReference type="EMBL" id="AP029170">
    <property type="protein sequence ID" value="BFD46691.1"/>
    <property type="molecule type" value="Genomic_DNA"/>
</dbReference>
<proteinExistence type="inferred from homology"/>
<comment type="subunit">
    <text evidence="4">Homodimer.</text>
</comment>
<dbReference type="PANTHER" id="PTHR21139:SF42">
    <property type="entry name" value="TRIOSEPHOSPHATE ISOMERASE"/>
    <property type="match status" value="1"/>
</dbReference>
<dbReference type="GO" id="GO:0006094">
    <property type="term" value="P:gluconeogenesis"/>
    <property type="evidence" value="ECO:0007669"/>
    <property type="project" value="UniProtKB-KW"/>
</dbReference>
<dbReference type="InterPro" id="IPR035990">
    <property type="entry name" value="TIM_sf"/>
</dbReference>
<evidence type="ECO:0000256" key="2">
    <source>
        <dbReference type="ARBA" id="ARBA00007422"/>
    </source>
</evidence>
<organism evidence="5">
    <name type="scientific">Candidatus Tisiphia endosymbiont of Sergentomyia squamirostris</name>
    <dbReference type="NCBI Taxonomy" id="3113639"/>
    <lineage>
        <taxon>Bacteria</taxon>
        <taxon>Pseudomonadati</taxon>
        <taxon>Pseudomonadota</taxon>
        <taxon>Alphaproteobacteria</taxon>
        <taxon>Rickettsiales</taxon>
        <taxon>Rickettsiaceae</taxon>
        <taxon>Rickettsieae</taxon>
        <taxon>Candidatus Tisiphia</taxon>
    </lineage>
</organism>
<dbReference type="EC" id="5.3.1.1" evidence="4"/>
<reference evidence="5" key="1">
    <citation type="submission" date="2024-01" db="EMBL/GenBank/DDBJ databases">
        <title>Sequencing the genomes of a sandfly, Sergentomyia squamirostris, and its two endosymbionts.</title>
        <authorList>
            <person name="Itokawa K."/>
            <person name="Sanjoba C."/>
        </authorList>
    </citation>
    <scope>NUCLEOTIDE SEQUENCE</scope>
    <source>
        <strain evidence="5">RiSSQ</strain>
    </source>
</reference>
<evidence type="ECO:0000256" key="3">
    <source>
        <dbReference type="ARBA" id="ARBA00023235"/>
    </source>
</evidence>
<dbReference type="AlphaFoldDB" id="A0AAT9GA68"/>
<comment type="subcellular location">
    <subcellularLocation>
        <location evidence="4">Cytoplasm</location>
    </subcellularLocation>
</comment>
<dbReference type="InterPro" id="IPR000652">
    <property type="entry name" value="Triosephosphate_isomerase"/>
</dbReference>
<keyword evidence="4" id="KW-0312">Gluconeogenesis</keyword>
<comment type="similarity">
    <text evidence="2 4">Belongs to the triosephosphate isomerase family.</text>
</comment>
<dbReference type="PROSITE" id="PS51440">
    <property type="entry name" value="TIM_2"/>
    <property type="match status" value="1"/>
</dbReference>
<dbReference type="GO" id="GO:0006096">
    <property type="term" value="P:glycolytic process"/>
    <property type="evidence" value="ECO:0007669"/>
    <property type="project" value="UniProtKB-KW"/>
</dbReference>
<evidence type="ECO:0000256" key="1">
    <source>
        <dbReference type="ARBA" id="ARBA00000148"/>
    </source>
</evidence>
<dbReference type="GO" id="GO:0004807">
    <property type="term" value="F:triose-phosphate isomerase activity"/>
    <property type="evidence" value="ECO:0007669"/>
    <property type="project" value="UniProtKB-EC"/>
</dbReference>
<comment type="pathway">
    <text evidence="4">Carbohydrate degradation; glycolysis; D-glyceraldehyde 3-phosphate from glycerone phosphate: step 1/1.</text>
</comment>
<gene>
    <name evidence="5" type="primary">tpiA</name>
    <name evidence="5" type="ORF">DMENIID0002_13370</name>
</gene>
<keyword evidence="3 4" id="KW-0413">Isomerase</keyword>
<dbReference type="CDD" id="cd00311">
    <property type="entry name" value="TIM"/>
    <property type="match status" value="1"/>
</dbReference>
<keyword evidence="4" id="KW-0324">Glycolysis</keyword>
<dbReference type="Pfam" id="PF00121">
    <property type="entry name" value="TIM"/>
    <property type="match status" value="1"/>
</dbReference>
<dbReference type="Gene3D" id="3.20.20.70">
    <property type="entry name" value="Aldolase class I"/>
    <property type="match status" value="1"/>
</dbReference>
<dbReference type="PANTHER" id="PTHR21139">
    <property type="entry name" value="TRIOSEPHOSPHATE ISOMERASE"/>
    <property type="match status" value="1"/>
</dbReference>
<dbReference type="SUPFAM" id="SSF51351">
    <property type="entry name" value="Triosephosphate isomerase (TIM)"/>
    <property type="match status" value="1"/>
</dbReference>
<protein>
    <recommendedName>
        <fullName evidence="4">Triosephosphate isomerase</fullName>
        <ecNumber evidence="4">5.3.1.1</ecNumber>
    </recommendedName>
</protein>
<evidence type="ECO:0000313" key="5">
    <source>
        <dbReference type="EMBL" id="BFD46691.1"/>
    </source>
</evidence>
<dbReference type="GO" id="GO:0019563">
    <property type="term" value="P:glycerol catabolic process"/>
    <property type="evidence" value="ECO:0007669"/>
    <property type="project" value="TreeGrafter"/>
</dbReference>
<comment type="pathway">
    <text evidence="4">Carbohydrate biosynthesis; gluconeogenesis.</text>
</comment>
<evidence type="ECO:0000256" key="4">
    <source>
        <dbReference type="RuleBase" id="RU363013"/>
    </source>
</evidence>
<accession>A0AAT9GA68</accession>
<sequence length="246" mass="27934">MKKLIIANWKMHISLDDAFKFCARLIEQQHNNRFIIAPPTPYLAYLSDKFKSIEFCGQNVSQFEEQGSYTGEYSSLLLKLSGINYAIVGHSERRSLFQESNKLIRQKAENCLNAKISPIICIGEDLATRKNNNYKNFLLKQLVESLPNDKIGEGIDVIIAYEPIWTIGTGIIPNQEELIEIFDVLNCFLQQSQVANNVSLVYGGSVNLGNIEKILSVQNIDGVMIGKSSLDYQILVQILNYRFFEK</sequence>
<name>A0AAT9GA68_9RICK</name>
<keyword evidence="4" id="KW-0963">Cytoplasm</keyword>
<dbReference type="GO" id="GO:0046166">
    <property type="term" value="P:glyceraldehyde-3-phosphate biosynthetic process"/>
    <property type="evidence" value="ECO:0007669"/>
    <property type="project" value="TreeGrafter"/>
</dbReference>
<comment type="catalytic activity">
    <reaction evidence="4">
        <text>D-glyceraldehyde 3-phosphate = dihydroxyacetone phosphate</text>
        <dbReference type="Rhea" id="RHEA:18585"/>
        <dbReference type="ChEBI" id="CHEBI:57642"/>
        <dbReference type="ChEBI" id="CHEBI:59776"/>
        <dbReference type="EC" id="5.3.1.1"/>
    </reaction>
</comment>
<dbReference type="GO" id="GO:0005829">
    <property type="term" value="C:cytosol"/>
    <property type="evidence" value="ECO:0007669"/>
    <property type="project" value="TreeGrafter"/>
</dbReference>
<comment type="catalytic activity">
    <reaction evidence="1">
        <text>L-erythrulose 1-phosphate = D-erythrulose 4-phosphate</text>
        <dbReference type="Rhea" id="RHEA:49588"/>
        <dbReference type="ChEBI" id="CHEBI:58002"/>
        <dbReference type="ChEBI" id="CHEBI:90796"/>
        <dbReference type="EC" id="5.3.1.33"/>
    </reaction>
</comment>